<sequence length="120" mass="14026">MGYLKSLKWLIPLFVVIIVAWYVIDFIRFSDYDEKKQVSDVNGDTLVLSELKIEPDASYMLLEVKITSQTRITGLGFRSLFVNNIDDLKHGNKVRVWYYTNADNENIAKKVVVYNLFNFH</sequence>
<dbReference type="AlphaFoldDB" id="A0A0A5GFX7"/>
<comment type="caution">
    <text evidence="2">The sequence shown here is derived from an EMBL/GenBank/DDBJ whole genome shotgun (WGS) entry which is preliminary data.</text>
</comment>
<dbReference type="STRING" id="1385511.GCA_000425225_02604"/>
<reference evidence="2 3" key="1">
    <citation type="submission" date="2013-08" db="EMBL/GenBank/DDBJ databases">
        <authorList>
            <person name="Huang J."/>
            <person name="Wang G."/>
        </authorList>
    </citation>
    <scope>NUCLEOTIDE SEQUENCE [LARGE SCALE GENOMIC DNA]</scope>
    <source>
        <strain evidence="2 3">BH030004</strain>
    </source>
</reference>
<gene>
    <name evidence="2" type="ORF">N783_01135</name>
</gene>
<evidence type="ECO:0000313" key="3">
    <source>
        <dbReference type="Proteomes" id="UP000030403"/>
    </source>
</evidence>
<evidence type="ECO:0000256" key="1">
    <source>
        <dbReference type="SAM" id="Phobius"/>
    </source>
</evidence>
<evidence type="ECO:0008006" key="4">
    <source>
        <dbReference type="Google" id="ProtNLM"/>
    </source>
</evidence>
<dbReference type="EMBL" id="AVPF01000009">
    <property type="protein sequence ID" value="KGX90123.1"/>
    <property type="molecule type" value="Genomic_DNA"/>
</dbReference>
<proteinExistence type="predicted"/>
<keyword evidence="1" id="KW-0472">Membrane</keyword>
<name>A0A0A5GFX7_9BACI</name>
<keyword evidence="1" id="KW-1133">Transmembrane helix</keyword>
<protein>
    <recommendedName>
        <fullName evidence="4">DUF3221 domain-containing protein</fullName>
    </recommendedName>
</protein>
<evidence type="ECO:0000313" key="2">
    <source>
        <dbReference type="EMBL" id="KGX90123.1"/>
    </source>
</evidence>
<feature type="transmembrane region" description="Helical" evidence="1">
    <location>
        <begin position="6"/>
        <end position="27"/>
    </location>
</feature>
<accession>A0A0A5GFX7</accession>
<dbReference type="Proteomes" id="UP000030403">
    <property type="component" value="Unassembled WGS sequence"/>
</dbReference>
<keyword evidence="3" id="KW-1185">Reference proteome</keyword>
<organism evidence="2 3">
    <name type="scientific">Pontibacillus marinus BH030004 = DSM 16465</name>
    <dbReference type="NCBI Taxonomy" id="1385511"/>
    <lineage>
        <taxon>Bacteria</taxon>
        <taxon>Bacillati</taxon>
        <taxon>Bacillota</taxon>
        <taxon>Bacilli</taxon>
        <taxon>Bacillales</taxon>
        <taxon>Bacillaceae</taxon>
        <taxon>Pontibacillus</taxon>
    </lineage>
</organism>
<keyword evidence="1" id="KW-0812">Transmembrane</keyword>